<organism evidence="3 4">
    <name type="scientific">Steroidobacter flavus</name>
    <dbReference type="NCBI Taxonomy" id="1842136"/>
    <lineage>
        <taxon>Bacteria</taxon>
        <taxon>Pseudomonadati</taxon>
        <taxon>Pseudomonadota</taxon>
        <taxon>Gammaproteobacteria</taxon>
        <taxon>Steroidobacterales</taxon>
        <taxon>Steroidobacteraceae</taxon>
        <taxon>Steroidobacter</taxon>
    </lineage>
</organism>
<dbReference type="SUPFAM" id="SSF52540">
    <property type="entry name" value="P-loop containing nucleoside triphosphate hydrolases"/>
    <property type="match status" value="1"/>
</dbReference>
<evidence type="ECO:0000313" key="3">
    <source>
        <dbReference type="EMBL" id="MFC4308034.1"/>
    </source>
</evidence>
<dbReference type="PANTHER" id="PTHR40690:SF1">
    <property type="entry name" value="DUF1611 DOMAIN-CONTAINING PROTEIN"/>
    <property type="match status" value="1"/>
</dbReference>
<accession>A0ABV8SNF7</accession>
<keyword evidence="4" id="KW-1185">Reference proteome</keyword>
<reference evidence="4" key="1">
    <citation type="journal article" date="2019" name="Int. J. Syst. Evol. Microbiol.">
        <title>The Global Catalogue of Microorganisms (GCM) 10K type strain sequencing project: providing services to taxonomists for standard genome sequencing and annotation.</title>
        <authorList>
            <consortium name="The Broad Institute Genomics Platform"/>
            <consortium name="The Broad Institute Genome Sequencing Center for Infectious Disease"/>
            <person name="Wu L."/>
            <person name="Ma J."/>
        </authorList>
    </citation>
    <scope>NUCLEOTIDE SEQUENCE [LARGE SCALE GENOMIC DNA]</scope>
    <source>
        <strain evidence="4">CGMCC 1.10759</strain>
    </source>
</reference>
<comment type="caution">
    <text evidence="3">The sequence shown here is derived from an EMBL/GenBank/DDBJ whole genome shotgun (WGS) entry which is preliminary data.</text>
</comment>
<dbReference type="InterPro" id="IPR035086">
    <property type="entry name" value="DgcN-like_C"/>
</dbReference>
<dbReference type="PANTHER" id="PTHR40690">
    <property type="entry name" value="GLL3100 PROTEIN"/>
    <property type="match status" value="1"/>
</dbReference>
<dbReference type="NCBIfam" id="NF041892">
    <property type="entry name" value="DgcN"/>
    <property type="match status" value="1"/>
</dbReference>
<dbReference type="Gene3D" id="3.40.50.300">
    <property type="entry name" value="P-loop containing nucleotide triphosphate hydrolases"/>
    <property type="match status" value="1"/>
</dbReference>
<dbReference type="Gene3D" id="3.40.50.720">
    <property type="entry name" value="NAD(P)-binding Rossmann-like Domain"/>
    <property type="match status" value="1"/>
</dbReference>
<sequence length="342" mass="36680">MQASTETQVQPPYLLFLGDVTDITDAKTAAGIKQWRGELCGGQLRLPGGTVDLGLPDLTLTQAVERGIKTMIIGIANDGGFIAENWIASIIGALEAGLDVASGLHERLGDVPAIAAAAKRTGRQLIEVRQPENIFKPGSGKKRSGKRLLTVGTDCAVGKKYTALAIEKELRKRGVKADFRATGQTGIFISGRGVAIDSVVADFISGAAEWLSPENTPDHWDVVEGQGSLFHPSYAGVTLGLVHGTQPDAMVVCHDARRSTLMGDYDFPIPNFHTCIDTYVAAARLTNPRARVVGISLNTSHLKDDREARQLLEVTARETSLPCCDPIRFGVGEIVDNLLRQT</sequence>
<dbReference type="Pfam" id="PF07755">
    <property type="entry name" value="DUF1611"/>
    <property type="match status" value="1"/>
</dbReference>
<feature type="domain" description="D-glutamate N-acetyltransferase-like C-terminal" evidence="1">
    <location>
        <begin position="138"/>
        <end position="335"/>
    </location>
</feature>
<dbReference type="EMBL" id="JBHSDU010000001">
    <property type="protein sequence ID" value="MFC4308034.1"/>
    <property type="molecule type" value="Genomic_DNA"/>
</dbReference>
<dbReference type="PIRSF" id="PIRSF026760">
    <property type="entry name" value="UCP026760"/>
    <property type="match status" value="1"/>
</dbReference>
<feature type="domain" description="D-glutamate N-acetyltransferase-like N-terminal" evidence="2">
    <location>
        <begin position="53"/>
        <end position="131"/>
    </location>
</feature>
<evidence type="ECO:0000259" key="1">
    <source>
        <dbReference type="Pfam" id="PF07755"/>
    </source>
</evidence>
<dbReference type="Pfam" id="PF17396">
    <property type="entry name" value="DUF1611_N"/>
    <property type="match status" value="1"/>
</dbReference>
<dbReference type="InterPro" id="IPR027417">
    <property type="entry name" value="P-loop_NTPase"/>
</dbReference>
<dbReference type="Proteomes" id="UP001595904">
    <property type="component" value="Unassembled WGS sequence"/>
</dbReference>
<dbReference type="InterPro" id="IPR011669">
    <property type="entry name" value="DgcN-like"/>
</dbReference>
<evidence type="ECO:0000259" key="2">
    <source>
        <dbReference type="Pfam" id="PF17396"/>
    </source>
</evidence>
<dbReference type="RefSeq" id="WP_380594819.1">
    <property type="nucleotide sequence ID" value="NZ_JBHSDU010000001.1"/>
</dbReference>
<proteinExistence type="predicted"/>
<dbReference type="InterPro" id="IPR035402">
    <property type="entry name" value="DgcN-like_N"/>
</dbReference>
<evidence type="ECO:0000313" key="4">
    <source>
        <dbReference type="Proteomes" id="UP001595904"/>
    </source>
</evidence>
<name>A0ABV8SNF7_9GAMM</name>
<gene>
    <name evidence="3" type="primary">dgcN</name>
    <name evidence="3" type="ORF">ACFPN2_02975</name>
</gene>
<protein>
    <submittedName>
        <fullName evidence="3">N-acetyltransferase DgcN</fullName>
    </submittedName>
</protein>